<dbReference type="Proteomes" id="UP000287853">
    <property type="component" value="Unassembled WGS sequence"/>
</dbReference>
<feature type="binding site" evidence="4">
    <location>
        <position position="75"/>
    </location>
    <ligand>
        <name>Zn(2+)</name>
        <dbReference type="ChEBI" id="CHEBI:29105"/>
    </ligand>
</feature>
<gene>
    <name evidence="4" type="primary">hypA</name>
    <name evidence="5" type="ORF">H206_03142</name>
</gene>
<comment type="caution">
    <text evidence="5">The sequence shown here is derived from an EMBL/GenBank/DDBJ whole genome shotgun (WGS) entry which is preliminary data.</text>
</comment>
<reference evidence="5 6" key="1">
    <citation type="submission" date="2017-01" db="EMBL/GenBank/DDBJ databases">
        <title>The cable genome- insights into the physiology and evolution of filamentous bacteria capable of sulfide oxidation via long distance electron transfer.</title>
        <authorList>
            <person name="Schreiber L."/>
            <person name="Bjerg J.T."/>
            <person name="Boggild A."/>
            <person name="Van De Vossenberg J."/>
            <person name="Meysman F."/>
            <person name="Nielsen L.P."/>
            <person name="Schramm A."/>
            <person name="Kjeldsen K.U."/>
        </authorList>
    </citation>
    <scope>NUCLEOTIDE SEQUENCE [LARGE SCALE GENOMIC DNA]</scope>
    <source>
        <strain evidence="5">MCF</strain>
    </source>
</reference>
<dbReference type="Gene3D" id="3.30.2320.80">
    <property type="match status" value="1"/>
</dbReference>
<dbReference type="AlphaFoldDB" id="A0A444ISU8"/>
<keyword evidence="6" id="KW-1185">Reference proteome</keyword>
<evidence type="ECO:0000313" key="5">
    <source>
        <dbReference type="EMBL" id="RWX43944.1"/>
    </source>
</evidence>
<feature type="binding site" evidence="4">
    <location>
        <position position="92"/>
    </location>
    <ligand>
        <name>Zn(2+)</name>
        <dbReference type="ChEBI" id="CHEBI:29105"/>
    </ligand>
</feature>
<feature type="binding site" evidence="4">
    <location>
        <position position="78"/>
    </location>
    <ligand>
        <name>Zn(2+)</name>
        <dbReference type="ChEBI" id="CHEBI:29105"/>
    </ligand>
</feature>
<proteinExistence type="inferred from homology"/>
<dbReference type="GO" id="GO:0051604">
    <property type="term" value="P:protein maturation"/>
    <property type="evidence" value="ECO:0007669"/>
    <property type="project" value="InterPro"/>
</dbReference>
<evidence type="ECO:0000256" key="2">
    <source>
        <dbReference type="ARBA" id="ARBA00022723"/>
    </source>
</evidence>
<keyword evidence="1 4" id="KW-0533">Nickel</keyword>
<dbReference type="GO" id="GO:0008270">
    <property type="term" value="F:zinc ion binding"/>
    <property type="evidence" value="ECO:0007669"/>
    <property type="project" value="UniProtKB-UniRule"/>
</dbReference>
<dbReference type="PANTHER" id="PTHR34535:SF3">
    <property type="entry name" value="HYDROGENASE MATURATION FACTOR HYPA"/>
    <property type="match status" value="1"/>
</dbReference>
<name>A0A444ISU8_9BACT</name>
<comment type="function">
    <text evidence="4">Involved in the maturation of [NiFe] hydrogenases. Required for nickel insertion into the metal center of the hydrogenase.</text>
</comment>
<organism evidence="5 6">
    <name type="scientific">Candidatus Electrothrix aarhusensis</name>
    <dbReference type="NCBI Taxonomy" id="1859131"/>
    <lineage>
        <taxon>Bacteria</taxon>
        <taxon>Pseudomonadati</taxon>
        <taxon>Thermodesulfobacteriota</taxon>
        <taxon>Desulfobulbia</taxon>
        <taxon>Desulfobulbales</taxon>
        <taxon>Desulfobulbaceae</taxon>
        <taxon>Candidatus Electrothrix</taxon>
    </lineage>
</organism>
<evidence type="ECO:0000256" key="1">
    <source>
        <dbReference type="ARBA" id="ARBA00022596"/>
    </source>
</evidence>
<dbReference type="GO" id="GO:0016151">
    <property type="term" value="F:nickel cation binding"/>
    <property type="evidence" value="ECO:0007669"/>
    <property type="project" value="UniProtKB-UniRule"/>
</dbReference>
<dbReference type="HAMAP" id="MF_00213">
    <property type="entry name" value="HypA_HybF"/>
    <property type="match status" value="1"/>
</dbReference>
<dbReference type="EMBL" id="MTKO01000105">
    <property type="protein sequence ID" value="RWX43944.1"/>
    <property type="molecule type" value="Genomic_DNA"/>
</dbReference>
<comment type="similarity">
    <text evidence="4">Belongs to the HypA/HybF family.</text>
</comment>
<dbReference type="Pfam" id="PF01155">
    <property type="entry name" value="HypA"/>
    <property type="match status" value="1"/>
</dbReference>
<keyword evidence="3 4" id="KW-0862">Zinc</keyword>
<keyword evidence="2 4" id="KW-0479">Metal-binding</keyword>
<feature type="binding site" evidence="4">
    <location>
        <position position="2"/>
    </location>
    <ligand>
        <name>Ni(2+)</name>
        <dbReference type="ChEBI" id="CHEBI:49786"/>
    </ligand>
</feature>
<accession>A0A444ISU8</accession>
<evidence type="ECO:0000256" key="4">
    <source>
        <dbReference type="HAMAP-Rule" id="MF_00213"/>
    </source>
</evidence>
<dbReference type="PIRSF" id="PIRSF004761">
    <property type="entry name" value="Hydrgn_mat_HypA"/>
    <property type="match status" value="1"/>
</dbReference>
<dbReference type="PANTHER" id="PTHR34535">
    <property type="entry name" value="HYDROGENASE MATURATION FACTOR HYPA"/>
    <property type="match status" value="1"/>
</dbReference>
<sequence length="116" mass="12681">MHEFSICHTLVEKVLEEADKLTPPPVRVTQAGIACGKLRQIVPEYLQTAYEALTKDTIAEQSVLEIREIPIVGCCTACGWKGELAVDYGFACPVCAAPTPEVISGQELYLETIEVE</sequence>
<feature type="binding site" evidence="4">
    <location>
        <position position="95"/>
    </location>
    <ligand>
        <name>Zn(2+)</name>
        <dbReference type="ChEBI" id="CHEBI:29105"/>
    </ligand>
</feature>
<dbReference type="InterPro" id="IPR000688">
    <property type="entry name" value="HypA/HybF"/>
</dbReference>
<evidence type="ECO:0000256" key="3">
    <source>
        <dbReference type="ARBA" id="ARBA00022833"/>
    </source>
</evidence>
<evidence type="ECO:0000313" key="6">
    <source>
        <dbReference type="Proteomes" id="UP000287853"/>
    </source>
</evidence>
<protein>
    <recommendedName>
        <fullName evidence="4">Hydrogenase maturation factor HypA</fullName>
    </recommendedName>
</protein>